<organism evidence="1 2">
    <name type="scientific">Streptomyces mirabilis</name>
    <dbReference type="NCBI Taxonomy" id="68239"/>
    <lineage>
        <taxon>Bacteria</taxon>
        <taxon>Bacillati</taxon>
        <taxon>Actinomycetota</taxon>
        <taxon>Actinomycetes</taxon>
        <taxon>Kitasatosporales</taxon>
        <taxon>Streptomycetaceae</taxon>
        <taxon>Streptomyces</taxon>
    </lineage>
</organism>
<proteinExistence type="predicted"/>
<protein>
    <submittedName>
        <fullName evidence="1">Uncharacterized protein</fullName>
    </submittedName>
</protein>
<keyword evidence="2" id="KW-1185">Reference proteome</keyword>
<accession>A0ABU3V3Q1</accession>
<name>A0ABU3V3Q1_9ACTN</name>
<dbReference type="EMBL" id="JARAKF010000002">
    <property type="protein sequence ID" value="MDU9000816.1"/>
    <property type="molecule type" value="Genomic_DNA"/>
</dbReference>
<evidence type="ECO:0000313" key="2">
    <source>
        <dbReference type="Proteomes" id="UP001257627"/>
    </source>
</evidence>
<sequence>MATLARIPIQIDHARVLRLRARLATDQLNTRARPCSLEGGGVEASAFKTLALSRLAAQHEEIQRLREQAAGVGNIRRLPASRTAPYGSCS</sequence>
<dbReference type="Proteomes" id="UP001257627">
    <property type="component" value="Unassembled WGS sequence"/>
</dbReference>
<comment type="caution">
    <text evidence="1">The sequence shown here is derived from an EMBL/GenBank/DDBJ whole genome shotgun (WGS) entry which is preliminary data.</text>
</comment>
<dbReference type="RefSeq" id="WP_143606396.1">
    <property type="nucleotide sequence ID" value="NZ_CP107955.1"/>
</dbReference>
<reference evidence="1 2" key="1">
    <citation type="submission" date="2023-02" db="EMBL/GenBank/DDBJ databases">
        <authorList>
            <person name="Maleckis M."/>
        </authorList>
    </citation>
    <scope>NUCLEOTIDE SEQUENCE [LARGE SCALE GENOMIC DNA]</scope>
    <source>
        <strain evidence="1 2">P8-A2</strain>
    </source>
</reference>
<evidence type="ECO:0000313" key="1">
    <source>
        <dbReference type="EMBL" id="MDU9000816.1"/>
    </source>
</evidence>
<gene>
    <name evidence="1" type="ORF">PU648_52730</name>
</gene>